<evidence type="ECO:0000256" key="2">
    <source>
        <dbReference type="ARBA" id="ARBA00022630"/>
    </source>
</evidence>
<keyword evidence="4" id="KW-0560">Oxidoreductase</keyword>
<evidence type="ECO:0000256" key="1">
    <source>
        <dbReference type="ARBA" id="ARBA00001974"/>
    </source>
</evidence>
<keyword evidence="7" id="KW-1185">Reference proteome</keyword>
<evidence type="ECO:0000256" key="3">
    <source>
        <dbReference type="ARBA" id="ARBA00022827"/>
    </source>
</evidence>
<comment type="cofactor">
    <cofactor evidence="1">
        <name>FAD</name>
        <dbReference type="ChEBI" id="CHEBI:57692"/>
    </cofactor>
</comment>
<dbReference type="Pfam" id="PF00175">
    <property type="entry name" value="NAD_binding_1"/>
    <property type="match status" value="1"/>
</dbReference>
<dbReference type="Gene3D" id="3.40.50.80">
    <property type="entry name" value="Nucleotide-binding domain of ferredoxin-NADP reductase (FNR) module"/>
    <property type="match status" value="1"/>
</dbReference>
<keyword evidence="3" id="KW-0274">FAD</keyword>
<dbReference type="AlphaFoldDB" id="A0A2G9V5R2"/>
<feature type="domain" description="Oxidoreductase FAD/NAD(P)-binding" evidence="5">
    <location>
        <begin position="2"/>
        <end position="53"/>
    </location>
</feature>
<dbReference type="OrthoDB" id="432685at2759"/>
<proteinExistence type="predicted"/>
<dbReference type="GO" id="GO:0005739">
    <property type="term" value="C:mitochondrion"/>
    <property type="evidence" value="ECO:0007669"/>
    <property type="project" value="TreeGrafter"/>
</dbReference>
<name>A0A2G9V5R2_TELCI</name>
<sequence length="70" mass="7983">MFKVWYTVDRPPAVWKYSTGFINDAMIKEHLPPPAEDTAVLMCGPPPMITFACIPNLDKLGYDPKNRLLF</sequence>
<dbReference type="GO" id="GO:0016491">
    <property type="term" value="F:oxidoreductase activity"/>
    <property type="evidence" value="ECO:0007669"/>
    <property type="project" value="UniProtKB-KW"/>
</dbReference>
<evidence type="ECO:0000313" key="7">
    <source>
        <dbReference type="Proteomes" id="UP000230423"/>
    </source>
</evidence>
<dbReference type="InterPro" id="IPR001433">
    <property type="entry name" value="OxRdtase_FAD/NAD-bd"/>
</dbReference>
<keyword evidence="2" id="KW-0285">Flavoprotein</keyword>
<dbReference type="Proteomes" id="UP000230423">
    <property type="component" value="Unassembled WGS sequence"/>
</dbReference>
<protein>
    <recommendedName>
        <fullName evidence="5">Oxidoreductase FAD/NAD(P)-binding domain-containing protein</fullName>
    </recommendedName>
</protein>
<dbReference type="InterPro" id="IPR001834">
    <property type="entry name" value="CBR-like"/>
</dbReference>
<evidence type="ECO:0000256" key="4">
    <source>
        <dbReference type="ARBA" id="ARBA00023002"/>
    </source>
</evidence>
<dbReference type="GO" id="GO:0071949">
    <property type="term" value="F:FAD binding"/>
    <property type="evidence" value="ECO:0007669"/>
    <property type="project" value="TreeGrafter"/>
</dbReference>
<organism evidence="6 7">
    <name type="scientific">Teladorsagia circumcincta</name>
    <name type="common">Brown stomach worm</name>
    <name type="synonym">Ostertagia circumcincta</name>
    <dbReference type="NCBI Taxonomy" id="45464"/>
    <lineage>
        <taxon>Eukaryota</taxon>
        <taxon>Metazoa</taxon>
        <taxon>Ecdysozoa</taxon>
        <taxon>Nematoda</taxon>
        <taxon>Chromadorea</taxon>
        <taxon>Rhabditida</taxon>
        <taxon>Rhabditina</taxon>
        <taxon>Rhabditomorpha</taxon>
        <taxon>Strongyloidea</taxon>
        <taxon>Trichostrongylidae</taxon>
        <taxon>Teladorsagia</taxon>
    </lineage>
</organism>
<dbReference type="PANTHER" id="PTHR19370">
    <property type="entry name" value="NADH-CYTOCHROME B5 REDUCTASE"/>
    <property type="match status" value="1"/>
</dbReference>
<evidence type="ECO:0000313" key="6">
    <source>
        <dbReference type="EMBL" id="PIO77857.1"/>
    </source>
</evidence>
<accession>A0A2G9V5R2</accession>
<reference evidence="6 7" key="1">
    <citation type="submission" date="2015-09" db="EMBL/GenBank/DDBJ databases">
        <title>Draft genome of the parasitic nematode Teladorsagia circumcincta isolate WARC Sus (inbred).</title>
        <authorList>
            <person name="Mitreva M."/>
        </authorList>
    </citation>
    <scope>NUCLEOTIDE SEQUENCE [LARGE SCALE GENOMIC DNA]</scope>
    <source>
        <strain evidence="6 7">S</strain>
    </source>
</reference>
<evidence type="ECO:0000259" key="5">
    <source>
        <dbReference type="Pfam" id="PF00175"/>
    </source>
</evidence>
<dbReference type="EMBL" id="KZ344985">
    <property type="protein sequence ID" value="PIO77857.1"/>
    <property type="molecule type" value="Genomic_DNA"/>
</dbReference>
<dbReference type="SUPFAM" id="SSF52343">
    <property type="entry name" value="Ferredoxin reductase-like, C-terminal NADP-linked domain"/>
    <property type="match status" value="1"/>
</dbReference>
<dbReference type="PANTHER" id="PTHR19370:SF185">
    <property type="entry name" value="NADH-CYTOCHROME B5 REDUCTASE"/>
    <property type="match status" value="1"/>
</dbReference>
<gene>
    <name evidence="6" type="ORF">TELCIR_00037</name>
</gene>
<dbReference type="InterPro" id="IPR039261">
    <property type="entry name" value="FNR_nucleotide-bd"/>
</dbReference>